<organism evidence="2 3">
    <name type="scientific">Elysia marginata</name>
    <dbReference type="NCBI Taxonomy" id="1093978"/>
    <lineage>
        <taxon>Eukaryota</taxon>
        <taxon>Metazoa</taxon>
        <taxon>Spiralia</taxon>
        <taxon>Lophotrochozoa</taxon>
        <taxon>Mollusca</taxon>
        <taxon>Gastropoda</taxon>
        <taxon>Heterobranchia</taxon>
        <taxon>Euthyneura</taxon>
        <taxon>Panpulmonata</taxon>
        <taxon>Sacoglossa</taxon>
        <taxon>Placobranchoidea</taxon>
        <taxon>Plakobranchidae</taxon>
        <taxon>Elysia</taxon>
    </lineage>
</organism>
<feature type="compositionally biased region" description="Polar residues" evidence="1">
    <location>
        <begin position="460"/>
        <end position="483"/>
    </location>
</feature>
<evidence type="ECO:0000313" key="2">
    <source>
        <dbReference type="EMBL" id="GFR61974.1"/>
    </source>
</evidence>
<feature type="compositionally biased region" description="Polar residues" evidence="1">
    <location>
        <begin position="425"/>
        <end position="452"/>
    </location>
</feature>
<feature type="compositionally biased region" description="Pro residues" evidence="1">
    <location>
        <begin position="505"/>
        <end position="518"/>
    </location>
</feature>
<feature type="region of interest" description="Disordered" evidence="1">
    <location>
        <begin position="212"/>
        <end position="231"/>
    </location>
</feature>
<dbReference type="EMBL" id="BMAT01003775">
    <property type="protein sequence ID" value="GFR61974.1"/>
    <property type="molecule type" value="Genomic_DNA"/>
</dbReference>
<dbReference type="Proteomes" id="UP000762676">
    <property type="component" value="Unassembled WGS sequence"/>
</dbReference>
<comment type="caution">
    <text evidence="2">The sequence shown here is derived from an EMBL/GenBank/DDBJ whole genome shotgun (WGS) entry which is preliminary data.</text>
</comment>
<reference evidence="2 3" key="1">
    <citation type="journal article" date="2021" name="Elife">
        <title>Chloroplast acquisition without the gene transfer in kleptoplastic sea slugs, Plakobranchus ocellatus.</title>
        <authorList>
            <person name="Maeda T."/>
            <person name="Takahashi S."/>
            <person name="Yoshida T."/>
            <person name="Shimamura S."/>
            <person name="Takaki Y."/>
            <person name="Nagai Y."/>
            <person name="Toyoda A."/>
            <person name="Suzuki Y."/>
            <person name="Arimoto A."/>
            <person name="Ishii H."/>
            <person name="Satoh N."/>
            <person name="Nishiyama T."/>
            <person name="Hasebe M."/>
            <person name="Maruyama T."/>
            <person name="Minagawa J."/>
            <person name="Obokata J."/>
            <person name="Shigenobu S."/>
        </authorList>
    </citation>
    <scope>NUCLEOTIDE SEQUENCE [LARGE SCALE GENOMIC DNA]</scope>
</reference>
<protein>
    <submittedName>
        <fullName evidence="2">Uncharacterized protein</fullName>
    </submittedName>
</protein>
<sequence length="539" mass="60635">MPETKWKKRKKKSQKHIIAAEIHEALTIMSFVDRSLTVSSTITEGRKYKEQHPVSEKEEVILITDSEDNSSRDQEQLSHQIQQFSQCKVKRKKGKKKSNKPTAAEIQEALTVMMFGDGPREASFTFGCENGNAPYATTDTEKAMALYTKADIGANNVYDPQQQYMYPHSFVAEDMDYTRNDFAGLLDFDKPISSNNQPFIGKDIQQVLEARRSRRGHPYSRPVPERKTKDYSSFDLPYKDLQDLMQCLTSNTFRAAGRQQRDLVAEDSRQCRFSDYTFKRSCRPEDIKDEEEPEQLIRMEDLKNFDIRREMADMAEELAEQSLTQQLETSIEDQTVIHNTISSQNIPSDMTHRLSRKNSDLNINPVSTFLADPAEYSHNVSLPDNSLSQESDIIEALTSDQQQRILNPGLTCASIKPKPVLTLNLTKSSSSAGDTNQATPMNPAKSQSQNDPSPLAAAQSDPSSRGRCSNALEDTTNTRSVNKVVSERGESHKSNLRVLTGSSQSPPPPPSLLPPLPKTTPLKNAAASKGKFHWLLRIE</sequence>
<gene>
    <name evidence="2" type="ORF">ElyMa_001859500</name>
</gene>
<name>A0AAV4EMX7_9GAST</name>
<evidence type="ECO:0000256" key="1">
    <source>
        <dbReference type="SAM" id="MobiDB-lite"/>
    </source>
</evidence>
<dbReference type="AlphaFoldDB" id="A0AAV4EMX7"/>
<proteinExistence type="predicted"/>
<evidence type="ECO:0000313" key="3">
    <source>
        <dbReference type="Proteomes" id="UP000762676"/>
    </source>
</evidence>
<feature type="region of interest" description="Disordered" evidence="1">
    <location>
        <begin position="425"/>
        <end position="530"/>
    </location>
</feature>
<keyword evidence="3" id="KW-1185">Reference proteome</keyword>
<accession>A0AAV4EMX7</accession>